<evidence type="ECO:0000313" key="1">
    <source>
        <dbReference type="EMBL" id="KAJ2974071.1"/>
    </source>
</evidence>
<evidence type="ECO:0000313" key="2">
    <source>
        <dbReference type="Proteomes" id="UP001143910"/>
    </source>
</evidence>
<organism evidence="1 2">
    <name type="scientific">Zarea fungicola</name>
    <dbReference type="NCBI Taxonomy" id="93591"/>
    <lineage>
        <taxon>Eukaryota</taxon>
        <taxon>Fungi</taxon>
        <taxon>Dikarya</taxon>
        <taxon>Ascomycota</taxon>
        <taxon>Pezizomycotina</taxon>
        <taxon>Sordariomycetes</taxon>
        <taxon>Hypocreomycetidae</taxon>
        <taxon>Hypocreales</taxon>
        <taxon>Cordycipitaceae</taxon>
        <taxon>Zarea</taxon>
    </lineage>
</organism>
<proteinExistence type="predicted"/>
<protein>
    <submittedName>
        <fullName evidence="1">Uncharacterized protein</fullName>
    </submittedName>
</protein>
<accession>A0ACC1N5E5</accession>
<keyword evidence="2" id="KW-1185">Reference proteome</keyword>
<dbReference type="EMBL" id="JANJQO010000878">
    <property type="protein sequence ID" value="KAJ2974071.1"/>
    <property type="molecule type" value="Genomic_DNA"/>
</dbReference>
<dbReference type="Proteomes" id="UP001143910">
    <property type="component" value="Unassembled WGS sequence"/>
</dbReference>
<comment type="caution">
    <text evidence="1">The sequence shown here is derived from an EMBL/GenBank/DDBJ whole genome shotgun (WGS) entry which is preliminary data.</text>
</comment>
<reference evidence="1" key="1">
    <citation type="submission" date="2022-08" db="EMBL/GenBank/DDBJ databases">
        <title>Genome Sequence of Lecanicillium fungicola.</title>
        <authorList>
            <person name="Buettner E."/>
        </authorList>
    </citation>
    <scope>NUCLEOTIDE SEQUENCE</scope>
    <source>
        <strain evidence="1">Babe33</strain>
    </source>
</reference>
<gene>
    <name evidence="1" type="ORF">NQ176_g6246</name>
</gene>
<sequence>MSELDPALYTIVWIAPLEIEYQAALHILDHVHAGRFRASQGDDYVYRAGDINGHNIVVATLPAGQEYGTGSAAALASQIKKFFPNLWLGLLVGVAAGLPNLAKRPPLDIRLGDVLVGLPIGESAGLIAYDLGKETTDGFQLLQCGRVLASTNPLIRSAIGNIKVMAPNDADIFLPIYETIKNKEHASGTFADPGQKEDVLYQTSGQGVEERVVREERAAGKRTRVWYGSIGSGDKLVKNARKRNELRDTYNIIGLEMEAAGTMNRIPVGVIRGVCDYGDERKNKQWQPYAAAMAAAYAKAIILELGPGSGIRKQGGITRALPQGLILCDLPAKSERFFGRHGELSEIKAALLSSAGRAGVVLCGISGSGKTQLALELVTKEQSNFSAILWIDAGSPSSVDESMRSCASRVRQTIPEFQHHEANPPPQSFVLAWLRATPDKNWLVIIDGADDFIVNKKLLESFKAIPHGAICVTSTHKAVAKFVGAKQVLVERLDLNASQALILWRAFESDQNQSQEVHDAVRRAAQVLGGFPLALELAGILINEGIVPWRNFAETFTSRYQRLAKHRVDPGILPWDKSNSLFNVFDDLYKSLVARNSDAGLLLTLCAVYGPWSIPTSLLRGLQLRDGKIASKDDSWDQLQNLLHDDIELKSSIEELCKVFLAKKQQDKSLDVLSVSLHPSVCQWRFETIGKQRADWLMQAASGLARHIEATSARQQKARVDENSIDAAHRFFNHFDRCLTAIWRHVDARDLEPPNGRTARMLFSTAINYIHSSQSRNSSDETLIELLRGLGITCGKIGDLKEAEEALKSAWEMATAVHGHESDTTIEISSQLKTIRERSAVRVDQHKRVVVATDSHIAELTLPLRLDADGKKRRIVRQALLWEEAIASGNNALVKLLLKRGVDMEVTDIRGRTPLIFAVRKGDETITQLLLKKGARVEVKDHDGQTPLLCAAAAGHNSIDDRLPHYIKDENMKHEDTEHEDSEEDGEISLRRTKSARYEAIFQLLLEKGADVKAKDSDNRTALWWSAATGSEVISRLLVERGADIDARDTMHGWTPLLCAAAIGNKAIVELLLKSGAGIEAKDPEQGQTAPWLIAFKRAKKFLRKKGADIGAEDIESHWTPLQRAAAAGHEAIVELLLEKGADIEAKDVEHGWTPLLYAAAGQHKGIVEMLLENGADIEAKDGKSGRTALTWAIAEARYSHTVPVVKHLLLKGANIEAKDMENGWTPLHYATLGGQEAVVEMLLQNGADTEVKGGSHLQKKADTEAEADGSGATPLWIAARMGYEAIVKLLLQKGADIEAEDLDHGQTPLLCAVGANREDIVELLLENGADIEAKDAKLGQTALWLAATEGHPGMVNLLLQRGADMEAKNTKGKTLLWWANKNNDAMVRLIHDHHYMTTPSAPATFDTAAPPPRPSTSGRASVSSTASCLPPDYTST</sequence>
<name>A0ACC1N5E5_9HYPO</name>